<dbReference type="STRING" id="56857.A0A200QFM4"/>
<dbReference type="GO" id="GO:0003777">
    <property type="term" value="F:microtubule motor activity"/>
    <property type="evidence" value="ECO:0007669"/>
    <property type="project" value="InterPro"/>
</dbReference>
<dbReference type="InterPro" id="IPR001752">
    <property type="entry name" value="Kinesin_motor_dom"/>
</dbReference>
<feature type="compositionally biased region" description="Polar residues" evidence="9">
    <location>
        <begin position="1"/>
        <end position="11"/>
    </location>
</feature>
<dbReference type="FunFam" id="3.40.850.10:FF:000052">
    <property type="entry name" value="Kinesin-like protein KIN-12F"/>
    <property type="match status" value="1"/>
</dbReference>
<dbReference type="PROSITE" id="PS00411">
    <property type="entry name" value="KINESIN_MOTOR_1"/>
    <property type="match status" value="1"/>
</dbReference>
<gene>
    <name evidence="11" type="ORF">BVC80_1785g58</name>
</gene>
<dbReference type="Proteomes" id="UP000195402">
    <property type="component" value="Unassembled WGS sequence"/>
</dbReference>
<dbReference type="InParanoid" id="A0A200QFM4"/>
<feature type="coiled-coil region" evidence="8">
    <location>
        <begin position="1018"/>
        <end position="1090"/>
    </location>
</feature>
<dbReference type="GO" id="GO:0007018">
    <property type="term" value="P:microtubule-based movement"/>
    <property type="evidence" value="ECO:0007669"/>
    <property type="project" value="InterPro"/>
</dbReference>
<proteinExistence type="inferred from homology"/>
<dbReference type="GO" id="GO:0008017">
    <property type="term" value="F:microtubule binding"/>
    <property type="evidence" value="ECO:0007669"/>
    <property type="project" value="InterPro"/>
</dbReference>
<dbReference type="PANTHER" id="PTHR37739">
    <property type="entry name" value="KINESIN-LIKE PROTEIN KIN-12D"/>
    <property type="match status" value="1"/>
</dbReference>
<evidence type="ECO:0000256" key="5">
    <source>
        <dbReference type="ARBA" id="ARBA00023175"/>
    </source>
</evidence>
<keyword evidence="4 8" id="KW-0175">Coiled coil</keyword>
<dbReference type="PROSITE" id="PS50067">
    <property type="entry name" value="KINESIN_MOTOR_2"/>
    <property type="match status" value="1"/>
</dbReference>
<dbReference type="SMART" id="SM00129">
    <property type="entry name" value="KISc"/>
    <property type="match status" value="1"/>
</dbReference>
<feature type="compositionally biased region" description="Polar residues" evidence="9">
    <location>
        <begin position="592"/>
        <end position="601"/>
    </location>
</feature>
<evidence type="ECO:0000256" key="1">
    <source>
        <dbReference type="ARBA" id="ARBA00022701"/>
    </source>
</evidence>
<feature type="compositionally biased region" description="Basic and acidic residues" evidence="9">
    <location>
        <begin position="577"/>
        <end position="587"/>
    </location>
</feature>
<dbReference type="GO" id="GO:0009524">
    <property type="term" value="C:phragmoplast"/>
    <property type="evidence" value="ECO:0007669"/>
    <property type="project" value="UniProtKB-ARBA"/>
</dbReference>
<feature type="region of interest" description="Disordered" evidence="9">
    <location>
        <begin position="1112"/>
        <end position="1151"/>
    </location>
</feature>
<dbReference type="PANTHER" id="PTHR37739:SF16">
    <property type="entry name" value="KINESIN-LIKE PROTEIN"/>
    <property type="match status" value="1"/>
</dbReference>
<comment type="caution">
    <text evidence="11">The sequence shown here is derived from an EMBL/GenBank/DDBJ whole genome shotgun (WGS) entry which is preliminary data.</text>
</comment>
<name>A0A200QFM4_MACCD</name>
<accession>A0A200QFM4</accession>
<feature type="coiled-coil region" evidence="8">
    <location>
        <begin position="433"/>
        <end position="460"/>
    </location>
</feature>
<dbReference type="InterPro" id="IPR036961">
    <property type="entry name" value="Kinesin_motor_dom_sf"/>
</dbReference>
<evidence type="ECO:0000256" key="7">
    <source>
        <dbReference type="PROSITE-ProRule" id="PRU00283"/>
    </source>
</evidence>
<dbReference type="InterPro" id="IPR019821">
    <property type="entry name" value="Kinesin_motor_CS"/>
</dbReference>
<dbReference type="Pfam" id="PF00225">
    <property type="entry name" value="Kinesin"/>
    <property type="match status" value="1"/>
</dbReference>
<dbReference type="PRINTS" id="PR00380">
    <property type="entry name" value="KINESINHEAVY"/>
</dbReference>
<protein>
    <submittedName>
        <fullName evidence="11">Kinesin</fullName>
    </submittedName>
</protein>
<reference evidence="11 12" key="1">
    <citation type="journal article" date="2017" name="Mol. Plant">
        <title>The Genome of Medicinal Plant Macleaya cordata Provides New Insights into Benzylisoquinoline Alkaloids Metabolism.</title>
        <authorList>
            <person name="Liu X."/>
            <person name="Liu Y."/>
            <person name="Huang P."/>
            <person name="Ma Y."/>
            <person name="Qing Z."/>
            <person name="Tang Q."/>
            <person name="Cao H."/>
            <person name="Cheng P."/>
            <person name="Zheng Y."/>
            <person name="Yuan Z."/>
            <person name="Zhou Y."/>
            <person name="Liu J."/>
            <person name="Tang Z."/>
            <person name="Zhuo Y."/>
            <person name="Zhang Y."/>
            <person name="Yu L."/>
            <person name="Huang J."/>
            <person name="Yang P."/>
            <person name="Peng Q."/>
            <person name="Zhang J."/>
            <person name="Jiang W."/>
            <person name="Zhang Z."/>
            <person name="Lin K."/>
            <person name="Ro D.K."/>
            <person name="Chen X."/>
            <person name="Xiong X."/>
            <person name="Shang Y."/>
            <person name="Huang S."/>
            <person name="Zeng J."/>
        </authorList>
    </citation>
    <scope>NUCLEOTIDE SEQUENCE [LARGE SCALE GENOMIC DNA]</scope>
    <source>
        <strain evidence="12">cv. BLH2017</strain>
        <tissue evidence="11">Root</tissue>
    </source>
</reference>
<evidence type="ECO:0000256" key="9">
    <source>
        <dbReference type="SAM" id="MobiDB-lite"/>
    </source>
</evidence>
<evidence type="ECO:0000256" key="6">
    <source>
        <dbReference type="ARBA" id="ARBA00034488"/>
    </source>
</evidence>
<evidence type="ECO:0000313" key="11">
    <source>
        <dbReference type="EMBL" id="OVA09269.1"/>
    </source>
</evidence>
<dbReference type="InterPro" id="IPR027417">
    <property type="entry name" value="P-loop_NTPase"/>
</dbReference>
<dbReference type="InterPro" id="IPR044986">
    <property type="entry name" value="KIF15/KIN-12"/>
</dbReference>
<keyword evidence="3 7" id="KW-0067">ATP-binding</keyword>
<dbReference type="AlphaFoldDB" id="A0A200QFM4"/>
<dbReference type="EMBL" id="MVGT01002161">
    <property type="protein sequence ID" value="OVA09269.1"/>
    <property type="molecule type" value="Genomic_DNA"/>
</dbReference>
<keyword evidence="2 7" id="KW-0547">Nucleotide-binding</keyword>
<dbReference type="FunCoup" id="A0A200QFM4">
    <property type="interactions" value="270"/>
</dbReference>
<dbReference type="SUPFAM" id="SSF52540">
    <property type="entry name" value="P-loop containing nucleoside triphosphate hydrolases"/>
    <property type="match status" value="1"/>
</dbReference>
<dbReference type="Gene3D" id="3.40.850.10">
    <property type="entry name" value="Kinesin motor domain"/>
    <property type="match status" value="1"/>
</dbReference>
<sequence>MSGGILTQSIRNLLPRSISNKHQKTKSIHQPPKCDSENTPPVDPNVQIDDHLVSPSITRKSPLKSVSFQKDSLVSDLQDDKSATPSDPSVKVIARIRPVSWRARGELPTVRKVSSDSISVGDRTFTFDSVVDSSSTQEDVFQLVGVPVVKNSLAGYNASVLSYGQTGSGKTYTMWGPPSAMVEGHSPSSNQGIVPRIFRMLFSEIQKEQDNSGEKQINYQCRCSFLEIYNEQIGDLLDPTQRNLEIRDDAKNGFYVENLSEEYVTSFDDVTQILIKGLSNRKVGATSINSKSSRSHIVFTCVVESWCKVTSSKCISSSKTSRISLIDLAGSERNKLGDAGTQCIKEGRNVKKSLAQLGHLVNTLAEGPQPGKPLNIPYRSSCLTHLLRESFGGNAKLTVICAISPDDKCKGETLSTLRFGQCAKSIQNEPVVNEITEDDVNDLSDQIRQLKEELIKAKAVGYNSVGSNTEYFKGRSARESLNHLRLSLNRSLILTHVDNDSDEEINIDEEDVKDLRVQLEDIRSSCGESTRDPYDDKESFQFSSFEDSSDTDLNSENISSMLPCPEENEIEETQFGKPEELPFKDNGRSVACQDNSTTTDTASRTSLSVIPCLQFSVLQDPTFSESPKFENIQKKSISISSNHLAIQNHVLESSNLSQDIQRQSVRRSDQIRASLRSSKIFSGPTESLAASLHRGLQIIDHHQRNSASNKSSVAFSFDHLAVKPCQEIEKSDAGVQTLPEEKADMDGLDGSFLCAACKQPGVKADDQVEDSFNKWIVPVDGAKGPKESVERVSKDTEVALAEALKREKELENVCAEQLAKIEQLNLLLLRHNCENQSEMDHEYKNMPSDTSDREALLKEIESLKNRLQSYIDVPSDESQSIQLRKSDEESHFQDKIGEELEKERQRWTEMESEWILLTDELRIDIESKRRHAEKVEMDLRLEKKVTEELDDALDRAVLGHARIVEHYVELQEKHNELLGRHRKIMEGIAELKRAAAKAGGKGKGRFVKSLAAEFSALRVEREREREHLKKENKSLKIQLRDTAEAVHAAGELLVRLREAEEAVSVAEENYTSAQKENEKIKKQLEKQKRKHAMEMVTMKQYLAESRLPESALQPMYWQEEDRANSSNNAHTQPEDDQSWRAAFGPSYQDHY</sequence>
<evidence type="ECO:0000256" key="3">
    <source>
        <dbReference type="ARBA" id="ARBA00022840"/>
    </source>
</evidence>
<dbReference type="GO" id="GO:0005874">
    <property type="term" value="C:microtubule"/>
    <property type="evidence" value="ECO:0007669"/>
    <property type="project" value="UniProtKB-KW"/>
</dbReference>
<evidence type="ECO:0000256" key="8">
    <source>
        <dbReference type="SAM" id="Coils"/>
    </source>
</evidence>
<feature type="binding site" evidence="7">
    <location>
        <begin position="164"/>
        <end position="171"/>
    </location>
    <ligand>
        <name>ATP</name>
        <dbReference type="ChEBI" id="CHEBI:30616"/>
    </ligand>
</feature>
<feature type="coiled-coil region" evidence="8">
    <location>
        <begin position="800"/>
        <end position="827"/>
    </location>
</feature>
<feature type="domain" description="Kinesin motor" evidence="10">
    <location>
        <begin position="89"/>
        <end position="426"/>
    </location>
</feature>
<keyword evidence="12" id="KW-1185">Reference proteome</keyword>
<comment type="similarity">
    <text evidence="6">Belongs to the TRAFAC class myosin-kinesin ATPase superfamily. Kinesin family. KIN-12 subfamily.</text>
</comment>
<dbReference type="OrthoDB" id="1907171at2759"/>
<evidence type="ECO:0000313" key="12">
    <source>
        <dbReference type="Proteomes" id="UP000195402"/>
    </source>
</evidence>
<evidence type="ECO:0000256" key="4">
    <source>
        <dbReference type="ARBA" id="ARBA00023054"/>
    </source>
</evidence>
<feature type="region of interest" description="Disordered" evidence="9">
    <location>
        <begin position="543"/>
        <end position="601"/>
    </location>
</feature>
<evidence type="ECO:0000259" key="10">
    <source>
        <dbReference type="PROSITE" id="PS50067"/>
    </source>
</evidence>
<keyword evidence="1" id="KW-0493">Microtubule</keyword>
<feature type="region of interest" description="Disordered" evidence="9">
    <location>
        <begin position="1"/>
        <end position="49"/>
    </location>
</feature>
<dbReference type="GO" id="GO:0005524">
    <property type="term" value="F:ATP binding"/>
    <property type="evidence" value="ECO:0007669"/>
    <property type="project" value="UniProtKB-UniRule"/>
</dbReference>
<dbReference type="OMA" id="IVESWCK"/>
<evidence type="ECO:0000256" key="2">
    <source>
        <dbReference type="ARBA" id="ARBA00022741"/>
    </source>
</evidence>
<organism evidence="11 12">
    <name type="scientific">Macleaya cordata</name>
    <name type="common">Five-seeded plume-poppy</name>
    <name type="synonym">Bocconia cordata</name>
    <dbReference type="NCBI Taxonomy" id="56857"/>
    <lineage>
        <taxon>Eukaryota</taxon>
        <taxon>Viridiplantae</taxon>
        <taxon>Streptophyta</taxon>
        <taxon>Embryophyta</taxon>
        <taxon>Tracheophyta</taxon>
        <taxon>Spermatophyta</taxon>
        <taxon>Magnoliopsida</taxon>
        <taxon>Ranunculales</taxon>
        <taxon>Papaveraceae</taxon>
        <taxon>Papaveroideae</taxon>
        <taxon>Macleaya</taxon>
    </lineage>
</organism>
<keyword evidence="5 7" id="KW-0505">Motor protein</keyword>